<accession>A0A508A0L2</accession>
<keyword evidence="1" id="KW-0472">Membrane</keyword>
<keyword evidence="1" id="KW-0812">Transmembrane</keyword>
<dbReference type="RefSeq" id="WP_141420217.1">
    <property type="nucleotide sequence ID" value="NZ_VIAR01000001.1"/>
</dbReference>
<protein>
    <submittedName>
        <fullName evidence="2">DUF2975 domain-containing protein</fullName>
    </submittedName>
</protein>
<evidence type="ECO:0000313" key="3">
    <source>
        <dbReference type="Proteomes" id="UP000317169"/>
    </source>
</evidence>
<dbReference type="EMBL" id="VIAR01000001">
    <property type="protein sequence ID" value="TQD40485.1"/>
    <property type="molecule type" value="Genomic_DNA"/>
</dbReference>
<dbReference type="AlphaFoldDB" id="A0A508A0L2"/>
<reference evidence="2 3" key="1">
    <citation type="submission" date="2019-06" db="EMBL/GenBank/DDBJ databases">
        <title>Flavibacter putida gen. nov., sp. nov., a novel marine bacterium of the family Flavobacteriaceae isolated from coastal seawater.</title>
        <authorList>
            <person name="Feng X."/>
        </authorList>
    </citation>
    <scope>NUCLEOTIDE SEQUENCE [LARGE SCALE GENOMIC DNA]</scope>
    <source>
        <strain evidence="2 3">PLHSN227</strain>
    </source>
</reference>
<organism evidence="2 3">
    <name type="scientific">Haloflavibacter putidus</name>
    <dbReference type="NCBI Taxonomy" id="2576776"/>
    <lineage>
        <taxon>Bacteria</taxon>
        <taxon>Pseudomonadati</taxon>
        <taxon>Bacteroidota</taxon>
        <taxon>Flavobacteriia</taxon>
        <taxon>Flavobacteriales</taxon>
        <taxon>Flavobacteriaceae</taxon>
        <taxon>Haloflavibacter</taxon>
    </lineage>
</organism>
<feature type="transmembrane region" description="Helical" evidence="1">
    <location>
        <begin position="97"/>
        <end position="119"/>
    </location>
</feature>
<dbReference type="Proteomes" id="UP000317169">
    <property type="component" value="Unassembled WGS sequence"/>
</dbReference>
<feature type="transmembrane region" description="Helical" evidence="1">
    <location>
        <begin position="139"/>
        <end position="157"/>
    </location>
</feature>
<feature type="transmembrane region" description="Helical" evidence="1">
    <location>
        <begin position="12"/>
        <end position="37"/>
    </location>
</feature>
<dbReference type="InterPro" id="IPR021354">
    <property type="entry name" value="DUF2975"/>
</dbReference>
<dbReference type="Pfam" id="PF11188">
    <property type="entry name" value="DUF2975"/>
    <property type="match status" value="1"/>
</dbReference>
<evidence type="ECO:0000313" key="2">
    <source>
        <dbReference type="EMBL" id="TQD40485.1"/>
    </source>
</evidence>
<evidence type="ECO:0000256" key="1">
    <source>
        <dbReference type="SAM" id="Phobius"/>
    </source>
</evidence>
<comment type="caution">
    <text evidence="2">The sequence shown here is derived from an EMBL/GenBank/DDBJ whole genome shotgun (WGS) entry which is preliminary data.</text>
</comment>
<sequence length="171" mass="19889">MKALTTLRKLINLIYILSFILFIAFFIGLLAVLFFDISSADIINNEKLLTFSKIELGIWGFMILLLYGGYLFTLYIFKNLVYNLKPKNLFTELQIAYLLRIGRLIIGLTLAEIAFKFLFELLYEQEINISFQTESLFQSTLFTLSIGFFFIFLSGLFKVARNLKQENQLTI</sequence>
<keyword evidence="1" id="KW-1133">Transmembrane helix</keyword>
<proteinExistence type="predicted"/>
<keyword evidence="3" id="KW-1185">Reference proteome</keyword>
<name>A0A508A0L2_9FLAO</name>
<gene>
    <name evidence="2" type="ORF">FKR84_00475</name>
</gene>
<feature type="transmembrane region" description="Helical" evidence="1">
    <location>
        <begin position="57"/>
        <end position="77"/>
    </location>
</feature>